<keyword evidence="3" id="KW-1185">Reference proteome</keyword>
<proteinExistence type="predicted"/>
<evidence type="ECO:0000313" key="3">
    <source>
        <dbReference type="Proteomes" id="UP000215914"/>
    </source>
</evidence>
<name>A0A251SCK5_HELAN</name>
<accession>A0A251SCK5</accession>
<evidence type="ECO:0000313" key="2">
    <source>
        <dbReference type="EMBL" id="OTF96271.1"/>
    </source>
</evidence>
<organism evidence="2 3">
    <name type="scientific">Helianthus annuus</name>
    <name type="common">Common sunflower</name>
    <dbReference type="NCBI Taxonomy" id="4232"/>
    <lineage>
        <taxon>Eukaryota</taxon>
        <taxon>Viridiplantae</taxon>
        <taxon>Streptophyta</taxon>
        <taxon>Embryophyta</taxon>
        <taxon>Tracheophyta</taxon>
        <taxon>Spermatophyta</taxon>
        <taxon>Magnoliopsida</taxon>
        <taxon>eudicotyledons</taxon>
        <taxon>Gunneridae</taxon>
        <taxon>Pentapetalae</taxon>
        <taxon>asterids</taxon>
        <taxon>campanulids</taxon>
        <taxon>Asterales</taxon>
        <taxon>Asteraceae</taxon>
        <taxon>Asteroideae</taxon>
        <taxon>Heliantheae alliance</taxon>
        <taxon>Heliantheae</taxon>
        <taxon>Helianthus</taxon>
    </lineage>
</organism>
<reference evidence="1 3" key="1">
    <citation type="journal article" date="2017" name="Nature">
        <title>The sunflower genome provides insights into oil metabolism, flowering and Asterid evolution.</title>
        <authorList>
            <person name="Badouin H."/>
            <person name="Gouzy J."/>
            <person name="Grassa C.J."/>
            <person name="Murat F."/>
            <person name="Staton S.E."/>
            <person name="Cottret L."/>
            <person name="Lelandais-Briere C."/>
            <person name="Owens G.L."/>
            <person name="Carrere S."/>
            <person name="Mayjonade B."/>
            <person name="Legrand L."/>
            <person name="Gill N."/>
            <person name="Kane N.C."/>
            <person name="Bowers J.E."/>
            <person name="Hubner S."/>
            <person name="Bellec A."/>
            <person name="Berard A."/>
            <person name="Berges H."/>
            <person name="Blanchet N."/>
            <person name="Boniface M.C."/>
            <person name="Brunel D."/>
            <person name="Catrice O."/>
            <person name="Chaidir N."/>
            <person name="Claudel C."/>
            <person name="Donnadieu C."/>
            <person name="Faraut T."/>
            <person name="Fievet G."/>
            <person name="Helmstetter N."/>
            <person name="King M."/>
            <person name="Knapp S.J."/>
            <person name="Lai Z."/>
            <person name="Le Paslier M.C."/>
            <person name="Lippi Y."/>
            <person name="Lorenzon L."/>
            <person name="Mandel J.R."/>
            <person name="Marage G."/>
            <person name="Marchand G."/>
            <person name="Marquand E."/>
            <person name="Bret-Mestries E."/>
            <person name="Morien E."/>
            <person name="Nambeesan S."/>
            <person name="Nguyen T."/>
            <person name="Pegot-Espagnet P."/>
            <person name="Pouilly N."/>
            <person name="Raftis F."/>
            <person name="Sallet E."/>
            <person name="Schiex T."/>
            <person name="Thomas J."/>
            <person name="Vandecasteele C."/>
            <person name="Vares D."/>
            <person name="Vear F."/>
            <person name="Vautrin S."/>
            <person name="Crespi M."/>
            <person name="Mangin B."/>
            <person name="Burke J.M."/>
            <person name="Salse J."/>
            <person name="Munos S."/>
            <person name="Vincourt P."/>
            <person name="Rieseberg L.H."/>
            <person name="Langlade N.B."/>
        </authorList>
    </citation>
    <scope>NUCLEOTIDE SEQUENCE [LARGE SCALE GENOMIC DNA]</scope>
    <source>
        <strain evidence="3">cv. SF193</strain>
        <tissue evidence="1">Leaves</tissue>
    </source>
</reference>
<evidence type="ECO:0000313" key="1">
    <source>
        <dbReference type="EMBL" id="KAF5766508.1"/>
    </source>
</evidence>
<dbReference type="InParanoid" id="A0A251SCK5"/>
<sequence>MDVNAKKALKIRIRFGNVCAFVLVEDTLKNHPLASIKQIQVQIIGDQSCCKLSTKVV</sequence>
<reference evidence="1" key="3">
    <citation type="submission" date="2020-06" db="EMBL/GenBank/DDBJ databases">
        <title>Helianthus annuus Genome sequencing and assembly Release 2.</title>
        <authorList>
            <person name="Gouzy J."/>
            <person name="Langlade N."/>
            <person name="Munos S."/>
        </authorList>
    </citation>
    <scope>NUCLEOTIDE SEQUENCE</scope>
    <source>
        <tissue evidence="1">Leaves</tissue>
    </source>
</reference>
<dbReference type="AlphaFoldDB" id="A0A251SCK5"/>
<gene>
    <name evidence="2" type="ORF">HannXRQ_Chr15g0492221</name>
    <name evidence="1" type="ORF">HanXRQr2_Chr15g0716141</name>
</gene>
<protein>
    <submittedName>
        <fullName evidence="2">Uncharacterized protein</fullName>
    </submittedName>
</protein>
<dbReference type="Proteomes" id="UP000215914">
    <property type="component" value="Chromosome 15"/>
</dbReference>
<dbReference type="EMBL" id="CM007904">
    <property type="protein sequence ID" value="OTF96271.1"/>
    <property type="molecule type" value="Genomic_DNA"/>
</dbReference>
<reference evidence="2" key="2">
    <citation type="submission" date="2017-02" db="EMBL/GenBank/DDBJ databases">
        <title>Sunflower complete genome.</title>
        <authorList>
            <person name="Langlade N."/>
            <person name="Munos S."/>
        </authorList>
    </citation>
    <scope>NUCLEOTIDE SEQUENCE [LARGE SCALE GENOMIC DNA]</scope>
    <source>
        <tissue evidence="2">Leaves</tissue>
    </source>
</reference>
<dbReference type="EMBL" id="MNCJ02000330">
    <property type="protein sequence ID" value="KAF5766508.1"/>
    <property type="molecule type" value="Genomic_DNA"/>
</dbReference>
<dbReference type="Gramene" id="mRNA:HanXRQr2_Chr15g0716141">
    <property type="protein sequence ID" value="mRNA:HanXRQr2_Chr15g0716141"/>
    <property type="gene ID" value="HanXRQr2_Chr15g0716141"/>
</dbReference>